<name>A0ABU9DNW2_9BACL</name>
<keyword evidence="2" id="KW-0732">Signal</keyword>
<reference evidence="3 4" key="1">
    <citation type="submission" date="2024-04" db="EMBL/GenBank/DDBJ databases">
        <title>draft genome sequnece of Paenibacillus filicis.</title>
        <authorList>
            <person name="Kim D.-U."/>
        </authorList>
    </citation>
    <scope>NUCLEOTIDE SEQUENCE [LARGE SCALE GENOMIC DNA]</scope>
    <source>
        <strain evidence="3 4">KACC14197</strain>
    </source>
</reference>
<keyword evidence="4" id="KW-1185">Reference proteome</keyword>
<keyword evidence="1" id="KW-0812">Transmembrane</keyword>
<keyword evidence="1" id="KW-1133">Transmembrane helix</keyword>
<dbReference type="RefSeq" id="WP_341417692.1">
    <property type="nucleotide sequence ID" value="NZ_JBBPCC010000015.1"/>
</dbReference>
<sequence>MKTRWIGITIALTLLVGSTVSAAGTKYNWIEGGKKVDLKQIATLDLDPSLLFLDAANTMKMNKENGDAPSGREIGSVYPMDENQTWSVIFEYEESGYIKDEEKKKIDAKGILKSYKKGTEEANKDKQPGERLYVTGWDVEPFYDDKTHNLTWSMLAEDDNKDQLLNYNVRLLTRKGYVSAILISDPEHREADKKVLTDKILSKLEIKAGQRYEEFDASTDKVSEYGLSALILGGAGLAVAKKVGLLATLALLGKKFFIVIIAFFGVILAFIKKLFTRKKTEPAQAPSQDQQDQTPPV</sequence>
<dbReference type="Pfam" id="PF09935">
    <property type="entry name" value="DUF2167"/>
    <property type="match status" value="1"/>
</dbReference>
<keyword evidence="1" id="KW-0472">Membrane</keyword>
<evidence type="ECO:0000256" key="2">
    <source>
        <dbReference type="SAM" id="SignalP"/>
    </source>
</evidence>
<organism evidence="3 4">
    <name type="scientific">Paenibacillus filicis</name>
    <dbReference type="NCBI Taxonomy" id="669464"/>
    <lineage>
        <taxon>Bacteria</taxon>
        <taxon>Bacillati</taxon>
        <taxon>Bacillota</taxon>
        <taxon>Bacilli</taxon>
        <taxon>Bacillales</taxon>
        <taxon>Paenibacillaceae</taxon>
        <taxon>Paenibacillus</taxon>
    </lineage>
</organism>
<accession>A0ABU9DNW2</accession>
<feature type="signal peptide" evidence="2">
    <location>
        <begin position="1"/>
        <end position="22"/>
    </location>
</feature>
<evidence type="ECO:0000256" key="1">
    <source>
        <dbReference type="SAM" id="Phobius"/>
    </source>
</evidence>
<comment type="caution">
    <text evidence="3">The sequence shown here is derived from an EMBL/GenBank/DDBJ whole genome shotgun (WGS) entry which is preliminary data.</text>
</comment>
<feature type="transmembrane region" description="Helical" evidence="1">
    <location>
        <begin position="245"/>
        <end position="271"/>
    </location>
</feature>
<feature type="chain" id="PRO_5046670125" evidence="2">
    <location>
        <begin position="23"/>
        <end position="297"/>
    </location>
</feature>
<protein>
    <submittedName>
        <fullName evidence="3">DUF2167 domain-containing protein</fullName>
    </submittedName>
</protein>
<evidence type="ECO:0000313" key="3">
    <source>
        <dbReference type="EMBL" id="MEK8130556.1"/>
    </source>
</evidence>
<dbReference type="InterPro" id="IPR018682">
    <property type="entry name" value="DUF2167_membr"/>
</dbReference>
<gene>
    <name evidence="3" type="ORF">WMW72_21860</name>
</gene>
<dbReference type="EMBL" id="JBBPCC010000015">
    <property type="protein sequence ID" value="MEK8130556.1"/>
    <property type="molecule type" value="Genomic_DNA"/>
</dbReference>
<proteinExistence type="predicted"/>
<dbReference type="Proteomes" id="UP001469365">
    <property type="component" value="Unassembled WGS sequence"/>
</dbReference>
<evidence type="ECO:0000313" key="4">
    <source>
        <dbReference type="Proteomes" id="UP001469365"/>
    </source>
</evidence>